<dbReference type="Gene3D" id="1.20.930.10">
    <property type="entry name" value="Conserved domain common to transcription factors TFIIS, elongin A, CRSP70"/>
    <property type="match status" value="1"/>
</dbReference>
<name>A0AAW1UCC5_9CUCU</name>
<organism evidence="11 12">
    <name type="scientific">Henosepilachna vigintioctopunctata</name>
    <dbReference type="NCBI Taxonomy" id="420089"/>
    <lineage>
        <taxon>Eukaryota</taxon>
        <taxon>Metazoa</taxon>
        <taxon>Ecdysozoa</taxon>
        <taxon>Arthropoda</taxon>
        <taxon>Hexapoda</taxon>
        <taxon>Insecta</taxon>
        <taxon>Pterygota</taxon>
        <taxon>Neoptera</taxon>
        <taxon>Endopterygota</taxon>
        <taxon>Coleoptera</taxon>
        <taxon>Polyphaga</taxon>
        <taxon>Cucujiformia</taxon>
        <taxon>Coccinelloidea</taxon>
        <taxon>Coccinellidae</taxon>
        <taxon>Epilachninae</taxon>
        <taxon>Epilachnini</taxon>
        <taxon>Henosepilachna</taxon>
    </lineage>
</organism>
<proteinExistence type="inferred from homology"/>
<dbReference type="InterPro" id="IPR042376">
    <property type="entry name" value="MED26"/>
</dbReference>
<dbReference type="PANTHER" id="PTHR15201:SF1">
    <property type="entry name" value="MEDIATOR OF RNA POLYMERASE II TRANSCRIPTION SUBUNIT 26"/>
    <property type="match status" value="1"/>
</dbReference>
<dbReference type="SMART" id="SM00509">
    <property type="entry name" value="TFS2N"/>
    <property type="match status" value="1"/>
</dbReference>
<dbReference type="EMBL" id="JARQZJ010000042">
    <property type="protein sequence ID" value="KAK9877576.1"/>
    <property type="molecule type" value="Genomic_DNA"/>
</dbReference>
<dbReference type="InterPro" id="IPR003617">
    <property type="entry name" value="TFIIS/CRSP70_N_sub"/>
</dbReference>
<dbReference type="GO" id="GO:0010628">
    <property type="term" value="P:positive regulation of gene expression"/>
    <property type="evidence" value="ECO:0007669"/>
    <property type="project" value="TreeGrafter"/>
</dbReference>
<reference evidence="11 12" key="1">
    <citation type="submission" date="2023-03" db="EMBL/GenBank/DDBJ databases">
        <title>Genome insight into feeding habits of ladybird beetles.</title>
        <authorList>
            <person name="Li H.-S."/>
            <person name="Huang Y.-H."/>
            <person name="Pang H."/>
        </authorList>
    </citation>
    <scope>NUCLEOTIDE SEQUENCE [LARGE SCALE GENOMIC DNA]</scope>
    <source>
        <strain evidence="11">SYSU_2023b</strain>
        <tissue evidence="11">Whole body</tissue>
    </source>
</reference>
<evidence type="ECO:0000256" key="9">
    <source>
        <dbReference type="PROSITE-ProRule" id="PRU00649"/>
    </source>
</evidence>
<dbReference type="AlphaFoldDB" id="A0AAW1UCC5"/>
<feature type="domain" description="TFIIS N-terminal" evidence="10">
    <location>
        <begin position="1"/>
        <end position="83"/>
    </location>
</feature>
<keyword evidence="4" id="KW-0805">Transcription regulation</keyword>
<dbReference type="Proteomes" id="UP001431783">
    <property type="component" value="Unassembled WGS sequence"/>
</dbReference>
<dbReference type="InterPro" id="IPR017923">
    <property type="entry name" value="TFIIS_N"/>
</dbReference>
<dbReference type="PANTHER" id="PTHR15201">
    <property type="entry name" value="CRSP70"/>
    <property type="match status" value="1"/>
</dbReference>
<evidence type="ECO:0000256" key="5">
    <source>
        <dbReference type="ARBA" id="ARBA00023159"/>
    </source>
</evidence>
<evidence type="ECO:0000259" key="10">
    <source>
        <dbReference type="PROSITE" id="PS51319"/>
    </source>
</evidence>
<sequence length="337" mass="38314">MSNIMDLSRRLLGALDKDHNIKDMSTIINCIALLERLEITKEFLSTTKLAKHINEMRKRTKKESLAKRAKSLLKSWREKVVSNIVDHKQTCQVPLPGNVPVVERSFNSKLDLSEINKSLSTKSKAGHGIENSVTKLCVEEEKTENITTGFVMNNKKIINEEKRDTKPVKVKSLDEDLKKGIADMTVEEILAQLPPIDYSVSDDNDEEPKCTCTLQKCANLNTFEFAIDVNCPAKAFYEDKHRRNYLDESFVHRLGCEPLPKINGNETFVANGAVVKLDKHNLFENVVPRYTECMMNITTENSGGNRQLTGFAEWYDCSYAQSYNENTLKMLPFVVID</sequence>
<evidence type="ECO:0000256" key="2">
    <source>
        <dbReference type="ARBA" id="ARBA00009681"/>
    </source>
</evidence>
<dbReference type="GO" id="GO:0016592">
    <property type="term" value="C:mediator complex"/>
    <property type="evidence" value="ECO:0007669"/>
    <property type="project" value="InterPro"/>
</dbReference>
<accession>A0AAW1UCC5</accession>
<evidence type="ECO:0000313" key="12">
    <source>
        <dbReference type="Proteomes" id="UP001431783"/>
    </source>
</evidence>
<dbReference type="GO" id="GO:0003712">
    <property type="term" value="F:transcription coregulator activity"/>
    <property type="evidence" value="ECO:0007669"/>
    <property type="project" value="TreeGrafter"/>
</dbReference>
<evidence type="ECO:0000256" key="3">
    <source>
        <dbReference type="ARBA" id="ARBA00019686"/>
    </source>
</evidence>
<evidence type="ECO:0000313" key="11">
    <source>
        <dbReference type="EMBL" id="KAK9877576.1"/>
    </source>
</evidence>
<dbReference type="SUPFAM" id="SSF47676">
    <property type="entry name" value="Conserved domain common to transcription factors TFIIS, elongin A, CRSP70"/>
    <property type="match status" value="1"/>
</dbReference>
<dbReference type="PROSITE" id="PS51319">
    <property type="entry name" value="TFIIS_N"/>
    <property type="match status" value="1"/>
</dbReference>
<dbReference type="InterPro" id="IPR035441">
    <property type="entry name" value="TFIIS/LEDGF_dom_sf"/>
</dbReference>
<evidence type="ECO:0000256" key="4">
    <source>
        <dbReference type="ARBA" id="ARBA00023015"/>
    </source>
</evidence>
<dbReference type="GO" id="GO:0070847">
    <property type="term" value="C:core mediator complex"/>
    <property type="evidence" value="ECO:0007669"/>
    <property type="project" value="TreeGrafter"/>
</dbReference>
<keyword evidence="7 9" id="KW-0539">Nucleus</keyword>
<keyword evidence="5" id="KW-0010">Activator</keyword>
<dbReference type="GO" id="GO:0006357">
    <property type="term" value="P:regulation of transcription by RNA polymerase II"/>
    <property type="evidence" value="ECO:0007669"/>
    <property type="project" value="InterPro"/>
</dbReference>
<evidence type="ECO:0000256" key="6">
    <source>
        <dbReference type="ARBA" id="ARBA00023163"/>
    </source>
</evidence>
<dbReference type="Pfam" id="PF08711">
    <property type="entry name" value="Med26"/>
    <property type="match status" value="1"/>
</dbReference>
<gene>
    <name evidence="11" type="ORF">WA026_018680</name>
</gene>
<protein>
    <recommendedName>
        <fullName evidence="3">Mediator of RNA polymerase II transcription subunit 26</fullName>
    </recommendedName>
    <alternativeName>
        <fullName evidence="8">Mediator complex subunit 26</fullName>
    </alternativeName>
</protein>
<keyword evidence="6" id="KW-0804">Transcription</keyword>
<evidence type="ECO:0000256" key="7">
    <source>
        <dbReference type="ARBA" id="ARBA00023242"/>
    </source>
</evidence>
<comment type="caution">
    <text evidence="11">The sequence shown here is derived from an EMBL/GenBank/DDBJ whole genome shotgun (WGS) entry which is preliminary data.</text>
</comment>
<comment type="subcellular location">
    <subcellularLocation>
        <location evidence="1 9">Nucleus</location>
    </subcellularLocation>
</comment>
<evidence type="ECO:0000256" key="1">
    <source>
        <dbReference type="ARBA" id="ARBA00004123"/>
    </source>
</evidence>
<keyword evidence="12" id="KW-1185">Reference proteome</keyword>
<comment type="similarity">
    <text evidence="2">Belongs to the Mediator complex subunit 26 family.</text>
</comment>
<evidence type="ECO:0000256" key="8">
    <source>
        <dbReference type="ARBA" id="ARBA00031968"/>
    </source>
</evidence>